<sequence length="420" mass="46430">MVEGAARAPHAPARTCRAHVRPVDRPVSFSTRIKSYICVCQPCIGDKPKNFGITIRHQLHSPRSRENKFVKNQQQPEIKIFLQDNFTGQKKERKKFHRISRNDNRQPWRFRQYRRAVPPAGIGHGDTTANSDPHLRHRRIVAPVQQLSGAPSLTVKHMVCGAGVCGCQSTNASYCVPATKTEIPSFLNAHFKIALLQIDKTGRGRVNAAARPRRAEKTRPGAKQCNLTACNCTTGSPSGVAQPLAFIRARRALRRLFSFQRRRFSSLSSLRSSSRRSSRSSSLRQRAHSCWIIFPSGTNAIPFCGMDEGATTPIIPGRVNVPPASSFPGPTGPSSSDAAGAPVPSRSHSTDTPVSWHIFRIISLFGRFSSRSYPPSDPLLTPIFAAKTSCDNAPRTKRMRDPSVFISNTIPMPNQLRTVL</sequence>
<organism evidence="2 3">
    <name type="scientific">Desulfovibrio desulfuricans</name>
    <dbReference type="NCBI Taxonomy" id="876"/>
    <lineage>
        <taxon>Bacteria</taxon>
        <taxon>Pseudomonadati</taxon>
        <taxon>Thermodesulfobacteriota</taxon>
        <taxon>Desulfovibrionia</taxon>
        <taxon>Desulfovibrionales</taxon>
        <taxon>Desulfovibrionaceae</taxon>
        <taxon>Desulfovibrio</taxon>
    </lineage>
</organism>
<gene>
    <name evidence="2" type="ORF">SAMN02910291_00054</name>
</gene>
<evidence type="ECO:0000313" key="3">
    <source>
        <dbReference type="Proteomes" id="UP000182680"/>
    </source>
</evidence>
<evidence type="ECO:0000256" key="1">
    <source>
        <dbReference type="SAM" id="MobiDB-lite"/>
    </source>
</evidence>
<proteinExistence type="predicted"/>
<dbReference type="EMBL" id="FPIW01000002">
    <property type="protein sequence ID" value="SFW11921.1"/>
    <property type="molecule type" value="Genomic_DNA"/>
</dbReference>
<feature type="region of interest" description="Disordered" evidence="1">
    <location>
        <begin position="315"/>
        <end position="351"/>
    </location>
</feature>
<accession>A0AA94L0W4</accession>
<feature type="compositionally biased region" description="Low complexity" evidence="1">
    <location>
        <begin position="322"/>
        <end position="336"/>
    </location>
</feature>
<comment type="caution">
    <text evidence="2">The sequence shown here is derived from an EMBL/GenBank/DDBJ whole genome shotgun (WGS) entry which is preliminary data.</text>
</comment>
<protein>
    <submittedName>
        <fullName evidence="2">Uncharacterized protein</fullName>
    </submittedName>
</protein>
<dbReference type="Proteomes" id="UP000182680">
    <property type="component" value="Unassembled WGS sequence"/>
</dbReference>
<name>A0AA94L0W4_DESDE</name>
<evidence type="ECO:0000313" key="2">
    <source>
        <dbReference type="EMBL" id="SFW11921.1"/>
    </source>
</evidence>
<dbReference type="AlphaFoldDB" id="A0AA94L0W4"/>
<reference evidence="3" key="1">
    <citation type="submission" date="2016-11" db="EMBL/GenBank/DDBJ databases">
        <authorList>
            <person name="Jaros S."/>
            <person name="Januszkiewicz K."/>
            <person name="Wedrychowicz H."/>
        </authorList>
    </citation>
    <scope>NUCLEOTIDE SEQUENCE [LARGE SCALE GENOMIC DNA]</scope>
    <source>
        <strain evidence="3">DSM 7057</strain>
    </source>
</reference>